<dbReference type="Pfam" id="PF13412">
    <property type="entry name" value="HTH_24"/>
    <property type="match status" value="1"/>
</dbReference>
<dbReference type="AlphaFoldDB" id="A0A0R3LMS5"/>
<keyword evidence="6" id="KW-1185">Reference proteome</keyword>
<dbReference type="PROSITE" id="PS50956">
    <property type="entry name" value="HTH_ASNC_2"/>
    <property type="match status" value="1"/>
</dbReference>
<dbReference type="Pfam" id="PF01037">
    <property type="entry name" value="AsnC_trans_reg"/>
    <property type="match status" value="1"/>
</dbReference>
<keyword evidence="1" id="KW-0805">Transcription regulation</keyword>
<dbReference type="InterPro" id="IPR019887">
    <property type="entry name" value="Tscrpt_reg_AsnC/Lrp_C"/>
</dbReference>
<dbReference type="PROSITE" id="PS00519">
    <property type="entry name" value="HTH_ASNC_1"/>
    <property type="match status" value="1"/>
</dbReference>
<dbReference type="PRINTS" id="PR00033">
    <property type="entry name" value="HTHASNC"/>
</dbReference>
<organism evidence="5 6">
    <name type="scientific">Bradyrhizobium jicamae</name>
    <dbReference type="NCBI Taxonomy" id="280332"/>
    <lineage>
        <taxon>Bacteria</taxon>
        <taxon>Pseudomonadati</taxon>
        <taxon>Pseudomonadota</taxon>
        <taxon>Alphaproteobacteria</taxon>
        <taxon>Hyphomicrobiales</taxon>
        <taxon>Nitrobacteraceae</taxon>
        <taxon>Bradyrhizobium</taxon>
    </lineage>
</organism>
<dbReference type="InterPro" id="IPR036388">
    <property type="entry name" value="WH-like_DNA-bd_sf"/>
</dbReference>
<dbReference type="InterPro" id="IPR019885">
    <property type="entry name" value="Tscrpt_reg_HTH_AsnC-type_CS"/>
</dbReference>
<dbReference type="PANTHER" id="PTHR30154:SF34">
    <property type="entry name" value="TRANSCRIPTIONAL REGULATOR AZLB"/>
    <property type="match status" value="1"/>
</dbReference>
<dbReference type="InterPro" id="IPR000485">
    <property type="entry name" value="AsnC-type_HTH_dom"/>
</dbReference>
<evidence type="ECO:0000256" key="2">
    <source>
        <dbReference type="ARBA" id="ARBA00023125"/>
    </source>
</evidence>
<keyword evidence="3" id="KW-0804">Transcription</keyword>
<accession>A0A0R3LMS5</accession>
<dbReference type="InterPro" id="IPR011991">
    <property type="entry name" value="ArsR-like_HTH"/>
</dbReference>
<comment type="caution">
    <text evidence="5">The sequence shown here is derived from an EMBL/GenBank/DDBJ whole genome shotgun (WGS) entry which is preliminary data.</text>
</comment>
<gene>
    <name evidence="5" type="ORF">CQ12_08340</name>
</gene>
<dbReference type="GO" id="GO:0005829">
    <property type="term" value="C:cytosol"/>
    <property type="evidence" value="ECO:0007669"/>
    <property type="project" value="TreeGrafter"/>
</dbReference>
<sequence length="171" mass="19380">MKSSSTPKQRTRADLDLTDRKILSILRSDGRLTVNELASRVGLSSSPCWSRVRHLEEIGVIKHYSAVIDHIAVGLKDLVFIEVTLDKHDDKVLARFGDALARIPEVIEAHLVTGDYDYLVKVAVADTTHYERFLREKLYRIQGIRHTRSTFSLRTLKLVMSADPLLVRASD</sequence>
<protein>
    <submittedName>
        <fullName evidence="5">AsnC family transcriptional regulator</fullName>
    </submittedName>
</protein>
<evidence type="ECO:0000256" key="3">
    <source>
        <dbReference type="ARBA" id="ARBA00023163"/>
    </source>
</evidence>
<dbReference type="EMBL" id="LLXZ01000080">
    <property type="protein sequence ID" value="KRR08964.1"/>
    <property type="molecule type" value="Genomic_DNA"/>
</dbReference>
<dbReference type="GO" id="GO:0043200">
    <property type="term" value="P:response to amino acid"/>
    <property type="evidence" value="ECO:0007669"/>
    <property type="project" value="TreeGrafter"/>
</dbReference>
<dbReference type="STRING" id="280332.CQ12_08340"/>
<evidence type="ECO:0000259" key="4">
    <source>
        <dbReference type="PROSITE" id="PS50956"/>
    </source>
</evidence>
<feature type="domain" description="HTH asnC-type" evidence="4">
    <location>
        <begin position="15"/>
        <end position="76"/>
    </location>
</feature>
<dbReference type="InterPro" id="IPR019888">
    <property type="entry name" value="Tscrpt_reg_AsnC-like"/>
</dbReference>
<reference evidence="5 6" key="1">
    <citation type="submission" date="2014-03" db="EMBL/GenBank/DDBJ databases">
        <title>Bradyrhizobium valentinum sp. nov., isolated from effective nodules of Lupinus mariae-josephae, a lupine endemic of basic-lime soils in Eastern Spain.</title>
        <authorList>
            <person name="Duran D."/>
            <person name="Rey L."/>
            <person name="Navarro A."/>
            <person name="Busquets A."/>
            <person name="Imperial J."/>
            <person name="Ruiz-Argueso T."/>
        </authorList>
    </citation>
    <scope>NUCLEOTIDE SEQUENCE [LARGE SCALE GENOMIC DNA]</scope>
    <source>
        <strain evidence="5 6">PAC68</strain>
    </source>
</reference>
<dbReference type="GO" id="GO:0006355">
    <property type="term" value="P:regulation of DNA-templated transcription"/>
    <property type="evidence" value="ECO:0007669"/>
    <property type="project" value="UniProtKB-ARBA"/>
</dbReference>
<evidence type="ECO:0000313" key="5">
    <source>
        <dbReference type="EMBL" id="KRR08964.1"/>
    </source>
</evidence>
<dbReference type="Proteomes" id="UP000050863">
    <property type="component" value="Unassembled WGS sequence"/>
</dbReference>
<dbReference type="OrthoDB" id="9812082at2"/>
<dbReference type="CDD" id="cd00090">
    <property type="entry name" value="HTH_ARSR"/>
    <property type="match status" value="1"/>
</dbReference>
<dbReference type="InterPro" id="IPR036390">
    <property type="entry name" value="WH_DNA-bd_sf"/>
</dbReference>
<dbReference type="PANTHER" id="PTHR30154">
    <property type="entry name" value="LEUCINE-RESPONSIVE REGULATORY PROTEIN"/>
    <property type="match status" value="1"/>
</dbReference>
<keyword evidence="2" id="KW-0238">DNA-binding</keyword>
<dbReference type="SUPFAM" id="SSF46785">
    <property type="entry name" value="Winged helix' DNA-binding domain"/>
    <property type="match status" value="1"/>
</dbReference>
<proteinExistence type="predicted"/>
<name>A0A0R3LMS5_9BRAD</name>
<dbReference type="Gene3D" id="3.30.70.920">
    <property type="match status" value="1"/>
</dbReference>
<dbReference type="SMART" id="SM00344">
    <property type="entry name" value="HTH_ASNC"/>
    <property type="match status" value="1"/>
</dbReference>
<dbReference type="SUPFAM" id="SSF54909">
    <property type="entry name" value="Dimeric alpha+beta barrel"/>
    <property type="match status" value="1"/>
</dbReference>
<dbReference type="Gene3D" id="1.10.10.10">
    <property type="entry name" value="Winged helix-like DNA-binding domain superfamily/Winged helix DNA-binding domain"/>
    <property type="match status" value="1"/>
</dbReference>
<dbReference type="InterPro" id="IPR011008">
    <property type="entry name" value="Dimeric_a/b-barrel"/>
</dbReference>
<evidence type="ECO:0000256" key="1">
    <source>
        <dbReference type="ARBA" id="ARBA00023015"/>
    </source>
</evidence>
<evidence type="ECO:0000313" key="6">
    <source>
        <dbReference type="Proteomes" id="UP000050863"/>
    </source>
</evidence>
<dbReference type="GO" id="GO:0043565">
    <property type="term" value="F:sequence-specific DNA binding"/>
    <property type="evidence" value="ECO:0007669"/>
    <property type="project" value="InterPro"/>
</dbReference>